<keyword evidence="3" id="KW-1185">Reference proteome</keyword>
<accession>A0A2P6QHZ3</accession>
<reference evidence="2 3" key="1">
    <citation type="journal article" date="2018" name="Nat. Genet.">
        <title>The Rosa genome provides new insights in the design of modern roses.</title>
        <authorList>
            <person name="Bendahmane M."/>
        </authorList>
    </citation>
    <scope>NUCLEOTIDE SEQUENCE [LARGE SCALE GENOMIC DNA]</scope>
    <source>
        <strain evidence="3">cv. Old Blush</strain>
    </source>
</reference>
<dbReference type="Proteomes" id="UP000238479">
    <property type="component" value="Chromosome 5"/>
</dbReference>
<organism evidence="2 3">
    <name type="scientific">Rosa chinensis</name>
    <name type="common">China rose</name>
    <dbReference type="NCBI Taxonomy" id="74649"/>
    <lineage>
        <taxon>Eukaryota</taxon>
        <taxon>Viridiplantae</taxon>
        <taxon>Streptophyta</taxon>
        <taxon>Embryophyta</taxon>
        <taxon>Tracheophyta</taxon>
        <taxon>Spermatophyta</taxon>
        <taxon>Magnoliopsida</taxon>
        <taxon>eudicotyledons</taxon>
        <taxon>Gunneridae</taxon>
        <taxon>Pentapetalae</taxon>
        <taxon>rosids</taxon>
        <taxon>fabids</taxon>
        <taxon>Rosales</taxon>
        <taxon>Rosaceae</taxon>
        <taxon>Rosoideae</taxon>
        <taxon>Rosoideae incertae sedis</taxon>
        <taxon>Rosa</taxon>
    </lineage>
</organism>
<feature type="region of interest" description="Disordered" evidence="1">
    <location>
        <begin position="1"/>
        <end position="23"/>
    </location>
</feature>
<protein>
    <submittedName>
        <fullName evidence="2">Uncharacterized protein</fullName>
    </submittedName>
</protein>
<evidence type="ECO:0000256" key="1">
    <source>
        <dbReference type="SAM" id="MobiDB-lite"/>
    </source>
</evidence>
<sequence>MATASLTPQKKKTTGLPPTKRGKIKARILGNMFKAVVSMFKRKKIAAEGGGGSASPTPPLSGYNSYGSPNV</sequence>
<dbReference type="PANTHER" id="PTHR37721">
    <property type="entry name" value="OS05G0464200 PROTEIN"/>
    <property type="match status" value="1"/>
</dbReference>
<dbReference type="AlphaFoldDB" id="A0A2P6QHZ3"/>
<feature type="compositionally biased region" description="Polar residues" evidence="1">
    <location>
        <begin position="62"/>
        <end position="71"/>
    </location>
</feature>
<feature type="region of interest" description="Disordered" evidence="1">
    <location>
        <begin position="46"/>
        <end position="71"/>
    </location>
</feature>
<dbReference type="EMBL" id="PDCK01000043">
    <property type="protein sequence ID" value="PRQ33796.1"/>
    <property type="molecule type" value="Genomic_DNA"/>
</dbReference>
<evidence type="ECO:0000313" key="3">
    <source>
        <dbReference type="Proteomes" id="UP000238479"/>
    </source>
</evidence>
<proteinExistence type="predicted"/>
<dbReference type="Gramene" id="PRQ33796">
    <property type="protein sequence ID" value="PRQ33796"/>
    <property type="gene ID" value="RchiOBHm_Chr5g0061611"/>
</dbReference>
<dbReference type="PANTHER" id="PTHR37721:SF1">
    <property type="entry name" value="OS05G0464200 PROTEIN"/>
    <property type="match status" value="1"/>
</dbReference>
<comment type="caution">
    <text evidence="2">The sequence shown here is derived from an EMBL/GenBank/DDBJ whole genome shotgun (WGS) entry which is preliminary data.</text>
</comment>
<gene>
    <name evidence="2" type="ORF">RchiOBHm_Chr5g0061611</name>
</gene>
<evidence type="ECO:0000313" key="2">
    <source>
        <dbReference type="EMBL" id="PRQ33796.1"/>
    </source>
</evidence>
<name>A0A2P6QHZ3_ROSCH</name>